<accession>A0A058ZC48</accession>
<dbReference type="FunFam" id="3.40.50.1010:FF:000003">
    <property type="entry name" value="Flap endonuclease 1"/>
    <property type="match status" value="1"/>
</dbReference>
<dbReference type="GeneID" id="20526113"/>
<keyword evidence="11 15" id="KW-0496">Mitochondrion</keyword>
<feature type="domain" description="XPG N-terminal" evidence="18">
    <location>
        <begin position="1"/>
        <end position="108"/>
    </location>
</feature>
<evidence type="ECO:0000256" key="9">
    <source>
        <dbReference type="ARBA" id="ARBA00022839"/>
    </source>
</evidence>
<keyword evidence="5 15" id="KW-0479">Metal-binding</keyword>
<dbReference type="OrthoDB" id="1937206at2759"/>
<dbReference type="HAMAP" id="MF_00614">
    <property type="entry name" value="Fen"/>
    <property type="match status" value="1"/>
</dbReference>
<evidence type="ECO:0000256" key="13">
    <source>
        <dbReference type="ARBA" id="ARBA00023242"/>
    </source>
</evidence>
<evidence type="ECO:0000256" key="5">
    <source>
        <dbReference type="ARBA" id="ARBA00022723"/>
    </source>
</evidence>
<evidence type="ECO:0000256" key="1">
    <source>
        <dbReference type="ARBA" id="ARBA00004173"/>
    </source>
</evidence>
<dbReference type="InterPro" id="IPR036279">
    <property type="entry name" value="5-3_exonuclease_C_sf"/>
</dbReference>
<dbReference type="PRINTS" id="PR00853">
    <property type="entry name" value="XPGRADSUPER"/>
</dbReference>
<dbReference type="SMART" id="SM00279">
    <property type="entry name" value="HhH2"/>
    <property type="match status" value="1"/>
</dbReference>
<gene>
    <name evidence="19" type="ORF">H696_01388</name>
</gene>
<evidence type="ECO:0000313" key="20">
    <source>
        <dbReference type="Proteomes" id="UP000030693"/>
    </source>
</evidence>
<keyword evidence="8 15" id="KW-0378">Hydrolase</keyword>
<keyword evidence="20" id="KW-1185">Reference proteome</keyword>
<evidence type="ECO:0000256" key="15">
    <source>
        <dbReference type="HAMAP-Rule" id="MF_03140"/>
    </source>
</evidence>
<dbReference type="InterPro" id="IPR006084">
    <property type="entry name" value="XPG/Rad2"/>
</dbReference>
<reference evidence="19" key="1">
    <citation type="submission" date="2013-04" db="EMBL/GenBank/DDBJ databases">
        <title>The Genome Sequence of Fonticula alba ATCC 38817.</title>
        <authorList>
            <consortium name="The Broad Institute Genomics Platform"/>
            <person name="Russ C."/>
            <person name="Cuomo C."/>
            <person name="Burger G."/>
            <person name="Gray M.W."/>
            <person name="Holland P.W.H."/>
            <person name="King N."/>
            <person name="Lang F.B.F."/>
            <person name="Roger A.J."/>
            <person name="Ruiz-Trillo I."/>
            <person name="Brown M."/>
            <person name="Walker B."/>
            <person name="Young S."/>
            <person name="Zeng Q."/>
            <person name="Gargeya S."/>
            <person name="Fitzgerald M."/>
            <person name="Haas B."/>
            <person name="Abouelleil A."/>
            <person name="Allen A.W."/>
            <person name="Alvarado L."/>
            <person name="Arachchi H.M."/>
            <person name="Berlin A.M."/>
            <person name="Chapman S.B."/>
            <person name="Gainer-Dewar J."/>
            <person name="Goldberg J."/>
            <person name="Griggs A."/>
            <person name="Gujja S."/>
            <person name="Hansen M."/>
            <person name="Howarth C."/>
            <person name="Imamovic A."/>
            <person name="Ireland A."/>
            <person name="Larimer J."/>
            <person name="McCowan C."/>
            <person name="Murphy C."/>
            <person name="Pearson M."/>
            <person name="Poon T.W."/>
            <person name="Priest M."/>
            <person name="Roberts A."/>
            <person name="Saif S."/>
            <person name="Shea T."/>
            <person name="Sisk P."/>
            <person name="Sykes S."/>
            <person name="Wortman J."/>
            <person name="Nusbaum C."/>
            <person name="Birren B."/>
        </authorList>
    </citation>
    <scope>NUCLEOTIDE SEQUENCE [LARGE SCALE GENOMIC DNA]</scope>
    <source>
        <strain evidence="19">ATCC 38817</strain>
    </source>
</reference>
<evidence type="ECO:0000256" key="10">
    <source>
        <dbReference type="ARBA" id="ARBA00022842"/>
    </source>
</evidence>
<evidence type="ECO:0000256" key="4">
    <source>
        <dbReference type="ARBA" id="ARBA00022722"/>
    </source>
</evidence>
<dbReference type="GO" id="GO:0005739">
    <property type="term" value="C:mitochondrion"/>
    <property type="evidence" value="ECO:0007669"/>
    <property type="project" value="UniProtKB-SubCell"/>
</dbReference>
<dbReference type="EC" id="3.1.-.-" evidence="15"/>
<dbReference type="GO" id="GO:0043137">
    <property type="term" value="P:DNA replication, removal of RNA primer"/>
    <property type="evidence" value="ECO:0007669"/>
    <property type="project" value="UniProtKB-UniRule"/>
</dbReference>
<dbReference type="GO" id="GO:0006284">
    <property type="term" value="P:base-excision repair"/>
    <property type="evidence" value="ECO:0007669"/>
    <property type="project" value="UniProtKB-UniRule"/>
</dbReference>
<dbReference type="InterPro" id="IPR006085">
    <property type="entry name" value="XPG_DNA_repair_N"/>
</dbReference>
<dbReference type="AlphaFoldDB" id="A0A058ZC48"/>
<dbReference type="CDD" id="cd09867">
    <property type="entry name" value="PIN_FEN1"/>
    <property type="match status" value="1"/>
</dbReference>
<evidence type="ECO:0000259" key="17">
    <source>
        <dbReference type="SMART" id="SM00484"/>
    </source>
</evidence>
<keyword evidence="10 15" id="KW-0460">Magnesium</keyword>
<evidence type="ECO:0000256" key="11">
    <source>
        <dbReference type="ARBA" id="ARBA00023128"/>
    </source>
</evidence>
<dbReference type="Gene3D" id="3.40.50.1010">
    <property type="entry name" value="5'-nuclease"/>
    <property type="match status" value="1"/>
</dbReference>
<feature type="compositionally biased region" description="Basic and acidic residues" evidence="16">
    <location>
        <begin position="97"/>
        <end position="112"/>
    </location>
</feature>
<evidence type="ECO:0000256" key="14">
    <source>
        <dbReference type="ARBA" id="ARBA00034726"/>
    </source>
</evidence>
<protein>
    <recommendedName>
        <fullName evidence="15">Flap endonuclease 1</fullName>
        <shortName evidence="15">FEN-1</shortName>
        <ecNumber evidence="15">3.1.-.-</ecNumber>
    </recommendedName>
    <alternativeName>
        <fullName evidence="15">Flap structure-specific endonuclease 1</fullName>
    </alternativeName>
</protein>
<evidence type="ECO:0000259" key="18">
    <source>
        <dbReference type="SMART" id="SM00485"/>
    </source>
</evidence>
<feature type="region of interest" description="Disordered" evidence="16">
    <location>
        <begin position="95"/>
        <end position="121"/>
    </location>
</feature>
<keyword evidence="2 15" id="KW-0597">Phosphoprotein</keyword>
<dbReference type="InterPro" id="IPR008918">
    <property type="entry name" value="HhH2"/>
</dbReference>
<dbReference type="SUPFAM" id="SSF47807">
    <property type="entry name" value="5' to 3' exonuclease, C-terminal subdomain"/>
    <property type="match status" value="1"/>
</dbReference>
<keyword evidence="12 15" id="KW-0234">DNA repair</keyword>
<feature type="compositionally biased region" description="Basic residues" evidence="16">
    <location>
        <begin position="372"/>
        <end position="384"/>
    </location>
</feature>
<comment type="similarity">
    <text evidence="14 15">Belongs to the XPG/RAD2 endonuclease family. FEN1 subfamily.</text>
</comment>
<dbReference type="STRING" id="691883.A0A058ZC48"/>
<dbReference type="GO" id="GO:0000287">
    <property type="term" value="F:magnesium ion binding"/>
    <property type="evidence" value="ECO:0007669"/>
    <property type="project" value="UniProtKB-UniRule"/>
</dbReference>
<keyword evidence="6 15" id="KW-0255">Endonuclease</keyword>
<dbReference type="Pfam" id="PF00752">
    <property type="entry name" value="XPG_N"/>
    <property type="match status" value="1"/>
</dbReference>
<dbReference type="SUPFAM" id="SSF88723">
    <property type="entry name" value="PIN domain-like"/>
    <property type="match status" value="1"/>
</dbReference>
<dbReference type="PANTHER" id="PTHR11081">
    <property type="entry name" value="FLAP ENDONUCLEASE FAMILY MEMBER"/>
    <property type="match status" value="1"/>
</dbReference>
<organism evidence="19">
    <name type="scientific">Fonticula alba</name>
    <name type="common">Slime mold</name>
    <dbReference type="NCBI Taxonomy" id="691883"/>
    <lineage>
        <taxon>Eukaryota</taxon>
        <taxon>Rotosphaerida</taxon>
        <taxon>Fonticulaceae</taxon>
        <taxon>Fonticula</taxon>
    </lineage>
</organism>
<evidence type="ECO:0000256" key="2">
    <source>
        <dbReference type="ARBA" id="ARBA00022553"/>
    </source>
</evidence>
<evidence type="ECO:0000313" key="19">
    <source>
        <dbReference type="EMBL" id="KCV71980.1"/>
    </source>
</evidence>
<feature type="region of interest" description="Disordered" evidence="16">
    <location>
        <begin position="352"/>
        <end position="384"/>
    </location>
</feature>
<feature type="domain" description="XPG-I" evidence="17">
    <location>
        <begin position="147"/>
        <end position="219"/>
    </location>
</feature>
<dbReference type="eggNOG" id="KOG2519">
    <property type="taxonomic scope" value="Eukaryota"/>
</dbReference>
<dbReference type="GO" id="GO:0003677">
    <property type="term" value="F:DNA binding"/>
    <property type="evidence" value="ECO:0007669"/>
    <property type="project" value="UniProtKB-UniRule"/>
</dbReference>
<dbReference type="InterPro" id="IPR029060">
    <property type="entry name" value="PIN-like_dom_sf"/>
</dbReference>
<dbReference type="PROSITE" id="PS00841">
    <property type="entry name" value="XPG_1"/>
    <property type="match status" value="1"/>
</dbReference>
<evidence type="ECO:0000256" key="6">
    <source>
        <dbReference type="ARBA" id="ARBA00022759"/>
    </source>
</evidence>
<dbReference type="GO" id="GO:0008409">
    <property type="term" value="F:5'-3' exonuclease activity"/>
    <property type="evidence" value="ECO:0007669"/>
    <property type="project" value="UniProtKB-UniRule"/>
</dbReference>
<sequence length="384" mass="42723">MGIRGLSQLIADVAGTAVRHMEIKHLFGRKIAIDASMSIYQFLIAVRQADGGVLTNDSGQVTSHLMGMLYRTARMVENGIKPVYVFDGKPPALKGGELSKRSERRQQAEESLKTATEQGNQADMDKFSRRTVRVTAEHTAECKRLLTLMGIPYIEAPCEAEAQCAVMAAKGLVYATASEDMDSLTCGSTILLRHLTYSEARKVPIAEYSLPRVLELLELTMDEFIDLCILLGCDFCDTIRGVGPKRALEFIRKHRNIETILENLDPKRYTVPENWPYKEVRELFRSPEVTPVADIELKWSSPDEEGIVKFLVTEKGFNEERVRSVIQRLDKARSDSTQSRLDGFFKVLPRAPADKAAANKKKPSAATTTAAKKAKSLKTGAGKR</sequence>
<comment type="function">
    <text evidence="15">Structure-specific nuclease with 5'-flap endonuclease and 5'-3' exonuclease activities involved in DNA replication and repair. During DNA replication, cleaves the 5'-overhanging flap structure that is generated by displacement synthesis when DNA polymerase encounters the 5'-end of a downstream Okazaki fragment. It enters the flap from the 5'-end and then tracks to cleave the flap base, leaving a nick for ligation. Also involved in the long patch base excision repair (LP-BER) pathway, by cleaving within the apurinic/apyrimidinic (AP) site-terminated flap. Acts as a genome stabilization factor that prevents flaps from equilibrating into structures that lead to duplications and deletions. Also possesses 5'-3' exonuclease activity on nicked or gapped double-stranded DNA, and exhibits RNase H activity. Also involved in replication and repair of rDNA and in repairing mitochondrial DNA.</text>
</comment>
<dbReference type="Pfam" id="PF00867">
    <property type="entry name" value="XPG_I"/>
    <property type="match status" value="1"/>
</dbReference>
<dbReference type="InterPro" id="IPR006086">
    <property type="entry name" value="XPG-I_dom"/>
</dbReference>
<dbReference type="CDD" id="cd09907">
    <property type="entry name" value="H3TH_FEN1-Euk"/>
    <property type="match status" value="1"/>
</dbReference>
<dbReference type="PROSITE" id="PS00842">
    <property type="entry name" value="XPG_2"/>
    <property type="match status" value="1"/>
</dbReference>
<keyword evidence="7 15" id="KW-0227">DNA damage</keyword>
<dbReference type="EMBL" id="KB932202">
    <property type="protein sequence ID" value="KCV71980.1"/>
    <property type="molecule type" value="Genomic_DNA"/>
</dbReference>
<dbReference type="InterPro" id="IPR019974">
    <property type="entry name" value="XPG_CS"/>
</dbReference>
<dbReference type="OMA" id="MGIPWVQ"/>
<dbReference type="GO" id="GO:0005730">
    <property type="term" value="C:nucleolus"/>
    <property type="evidence" value="ECO:0007669"/>
    <property type="project" value="UniProtKB-SubCell"/>
</dbReference>
<comment type="cofactor">
    <cofactor evidence="15">
        <name>Mg(2+)</name>
        <dbReference type="ChEBI" id="CHEBI:18420"/>
    </cofactor>
    <text evidence="15">Binds 2 magnesium ions per subunit. They probably participate in the reaction catalyzed by the enzyme. May bind an additional third magnesium ion after substrate binding.</text>
</comment>
<keyword evidence="3 15" id="KW-0235">DNA replication</keyword>
<dbReference type="Gene3D" id="1.10.150.20">
    <property type="entry name" value="5' to 3' exonuclease, C-terminal subdomain"/>
    <property type="match status" value="1"/>
</dbReference>
<dbReference type="FunFam" id="1.10.150.20:FF:000009">
    <property type="entry name" value="Flap endonuclease 1"/>
    <property type="match status" value="1"/>
</dbReference>
<proteinExistence type="inferred from homology"/>
<keyword evidence="4 15" id="KW-0540">Nuclease</keyword>
<dbReference type="GO" id="GO:0005654">
    <property type="term" value="C:nucleoplasm"/>
    <property type="evidence" value="ECO:0007669"/>
    <property type="project" value="UniProtKB-SubCell"/>
</dbReference>
<dbReference type="PANTHER" id="PTHR11081:SF9">
    <property type="entry name" value="FLAP ENDONUCLEASE 1"/>
    <property type="match status" value="1"/>
</dbReference>
<keyword evidence="13 15" id="KW-0539">Nucleus</keyword>
<evidence type="ECO:0000256" key="3">
    <source>
        <dbReference type="ARBA" id="ARBA00022705"/>
    </source>
</evidence>
<name>A0A058ZC48_FONAL</name>
<evidence type="ECO:0000256" key="12">
    <source>
        <dbReference type="ARBA" id="ARBA00023204"/>
    </source>
</evidence>
<keyword evidence="9 15" id="KW-0269">Exonuclease</keyword>
<dbReference type="InterPro" id="IPR023426">
    <property type="entry name" value="Flap_endonuc"/>
</dbReference>
<evidence type="ECO:0000256" key="8">
    <source>
        <dbReference type="ARBA" id="ARBA00022801"/>
    </source>
</evidence>
<dbReference type="SMART" id="SM00484">
    <property type="entry name" value="XPGI"/>
    <property type="match status" value="1"/>
</dbReference>
<dbReference type="Proteomes" id="UP000030693">
    <property type="component" value="Unassembled WGS sequence"/>
</dbReference>
<dbReference type="SMART" id="SM00485">
    <property type="entry name" value="XPGN"/>
    <property type="match status" value="1"/>
</dbReference>
<dbReference type="GO" id="GO:0017108">
    <property type="term" value="F:5'-flap endonuclease activity"/>
    <property type="evidence" value="ECO:0007669"/>
    <property type="project" value="UniProtKB-UniRule"/>
</dbReference>
<dbReference type="RefSeq" id="XP_009493558.1">
    <property type="nucleotide sequence ID" value="XM_009495283.1"/>
</dbReference>
<comment type="subcellular location">
    <subcellularLocation>
        <location evidence="1 15">Mitochondrion</location>
    </subcellularLocation>
    <subcellularLocation>
        <location evidence="15">Nucleus</location>
        <location evidence="15">Nucleolus</location>
    </subcellularLocation>
    <subcellularLocation>
        <location evidence="15">Nucleus</location>
        <location evidence="15">Nucleoplasm</location>
    </subcellularLocation>
    <text evidence="15">Resides mostly in the nucleoli and relocalizes to the nucleoplasm upon DNA damage.</text>
</comment>
<evidence type="ECO:0000256" key="7">
    <source>
        <dbReference type="ARBA" id="ARBA00022763"/>
    </source>
</evidence>
<evidence type="ECO:0000256" key="16">
    <source>
        <dbReference type="SAM" id="MobiDB-lite"/>
    </source>
</evidence>